<gene>
    <name evidence="5" type="ordered locus">Deipr_2136</name>
</gene>
<sequence length="184" mass="19803">MGPMKLVISGPVGAGKTTFVQTLSETEVVATEAEASEDIGKQYTTVAFDFGTINLDGQELLLYGTPGQDRFDFMWDVLCEGALGLTLLVAGDKPEDFAHARNILEFITSRNPVPFVVGVTRQDLPKVWTPEDVASYFDLPPEQVCGLNATDNDSSREVLIRLLELQLAEQPAGQSTAPAEVAGA</sequence>
<dbReference type="HOGENOM" id="CLU_077970_2_0_0"/>
<accession>F0RPG0</accession>
<comment type="similarity">
    <text evidence="1">Belongs to the GPN-loop GTPase family.</text>
</comment>
<evidence type="ECO:0000256" key="2">
    <source>
        <dbReference type="ARBA" id="ARBA00022741"/>
    </source>
</evidence>
<evidence type="ECO:0000256" key="4">
    <source>
        <dbReference type="ARBA" id="ARBA00023134"/>
    </source>
</evidence>
<dbReference type="EMBL" id="CP002537">
    <property type="protein sequence ID" value="ADY27266.1"/>
    <property type="molecule type" value="Genomic_DNA"/>
</dbReference>
<proteinExistence type="inferred from homology"/>
<dbReference type="Proteomes" id="UP000007718">
    <property type="component" value="Plasmid pDEIPR01"/>
</dbReference>
<protein>
    <submittedName>
        <fullName evidence="5">Small GTP-binding protein</fullName>
    </submittedName>
</protein>
<keyword evidence="6" id="KW-1185">Reference proteome</keyword>
<organism evidence="5 6">
    <name type="scientific">Deinococcus proteolyticus (strain ATCC 35074 / DSM 20540 / JCM 6276 / NBRC 101906 / NCIMB 13154 / VKM Ac-1939 / CCM 2703 / MRP)</name>
    <dbReference type="NCBI Taxonomy" id="693977"/>
    <lineage>
        <taxon>Bacteria</taxon>
        <taxon>Thermotogati</taxon>
        <taxon>Deinococcota</taxon>
        <taxon>Deinococci</taxon>
        <taxon>Deinococcales</taxon>
        <taxon>Deinococcaceae</taxon>
        <taxon>Deinococcus</taxon>
    </lineage>
</organism>
<name>F0RPG0_DEIPM</name>
<dbReference type="AlphaFoldDB" id="F0RPG0"/>
<geneLocation type="plasmid" evidence="5 6">
    <name>pDEIPR01</name>
</geneLocation>
<keyword evidence="3" id="KW-0378">Hydrolase</keyword>
<dbReference type="Pfam" id="PF03029">
    <property type="entry name" value="ATP_bind_1"/>
    <property type="match status" value="1"/>
</dbReference>
<keyword evidence="2" id="KW-0547">Nucleotide-binding</keyword>
<evidence type="ECO:0000256" key="3">
    <source>
        <dbReference type="ARBA" id="ARBA00022801"/>
    </source>
</evidence>
<dbReference type="GO" id="GO:0016787">
    <property type="term" value="F:hydrolase activity"/>
    <property type="evidence" value="ECO:0007669"/>
    <property type="project" value="UniProtKB-KW"/>
</dbReference>
<dbReference type="PANTHER" id="PTHR42708:SF1">
    <property type="entry name" value="GLIDING MOTILITY PROTEIN MGLA"/>
    <property type="match status" value="1"/>
</dbReference>
<evidence type="ECO:0000256" key="1">
    <source>
        <dbReference type="ARBA" id="ARBA00005290"/>
    </source>
</evidence>
<evidence type="ECO:0000313" key="5">
    <source>
        <dbReference type="EMBL" id="ADY27266.1"/>
    </source>
</evidence>
<dbReference type="InterPro" id="IPR052705">
    <property type="entry name" value="Gliding_Motility_GTPase"/>
</dbReference>
<dbReference type="CDD" id="cd00882">
    <property type="entry name" value="Ras_like_GTPase"/>
    <property type="match status" value="1"/>
</dbReference>
<dbReference type="SUPFAM" id="SSF52540">
    <property type="entry name" value="P-loop containing nucleoside triphosphate hydrolases"/>
    <property type="match status" value="1"/>
</dbReference>
<dbReference type="InterPro" id="IPR004130">
    <property type="entry name" value="Gpn"/>
</dbReference>
<keyword evidence="4" id="KW-0342">GTP-binding</keyword>
<dbReference type="KEGG" id="dpt:Deipr_2136"/>
<dbReference type="GO" id="GO:0005525">
    <property type="term" value="F:GTP binding"/>
    <property type="evidence" value="ECO:0007669"/>
    <property type="project" value="UniProtKB-KW"/>
</dbReference>
<dbReference type="Gene3D" id="3.40.50.300">
    <property type="entry name" value="P-loop containing nucleotide triphosphate hydrolases"/>
    <property type="match status" value="1"/>
</dbReference>
<dbReference type="PANTHER" id="PTHR42708">
    <property type="entry name" value="ATP/GTP-BINDING PROTEIN-RELATED"/>
    <property type="match status" value="1"/>
</dbReference>
<dbReference type="OrthoDB" id="4319884at2"/>
<evidence type="ECO:0000313" key="6">
    <source>
        <dbReference type="Proteomes" id="UP000007718"/>
    </source>
</evidence>
<dbReference type="InterPro" id="IPR027417">
    <property type="entry name" value="P-loop_NTPase"/>
</dbReference>
<keyword evidence="5" id="KW-0614">Plasmid</keyword>
<reference evidence="5 6" key="1">
    <citation type="submission" date="2011-02" db="EMBL/GenBank/DDBJ databases">
        <title>The complete sequence of plasmid1 of Deinococcus proteolyticus DSM 20540.</title>
        <authorList>
            <consortium name="US DOE Joint Genome Institute (JGI-PGF)"/>
            <person name="Lucas S."/>
            <person name="Copeland A."/>
            <person name="Lapidus A."/>
            <person name="Bruce D."/>
            <person name="Goodwin L."/>
            <person name="Pitluck S."/>
            <person name="Kyrpides N."/>
            <person name="Mavromatis K."/>
            <person name="Pagani I."/>
            <person name="Ivanova N."/>
            <person name="Ovchinnikova G."/>
            <person name="Zeytun A."/>
            <person name="Detter J.C."/>
            <person name="Han C."/>
            <person name="Land M."/>
            <person name="Hauser L."/>
            <person name="Markowitz V."/>
            <person name="Cheng J.-F."/>
            <person name="Hugenholtz P."/>
            <person name="Woyke T."/>
            <person name="Wu D."/>
            <person name="Pukall R."/>
            <person name="Steenblock K."/>
            <person name="Brambilla E."/>
            <person name="Klenk H.-P."/>
            <person name="Eisen J.A."/>
        </authorList>
    </citation>
    <scope>NUCLEOTIDE SEQUENCE [LARGE SCALE GENOMIC DNA]</scope>
    <source>
        <strain evidence="6">ATCC 35074 / DSM 20540 / JCM 6276 / NBRC 101906 / NCIMB 13154 / VKM Ac-1939 / CCM 2703 / MRP</strain>
        <plasmid evidence="6">Plasmid pDEIPR01</plasmid>
    </source>
</reference>